<evidence type="ECO:0000256" key="11">
    <source>
        <dbReference type="ARBA" id="ARBA00023027"/>
    </source>
</evidence>
<comment type="subcellular location">
    <subcellularLocation>
        <location evidence="1">Mitochondrion membrane</location>
        <topology evidence="1">Multi-pass membrane protein</topology>
    </subcellularLocation>
</comment>
<evidence type="ECO:0000256" key="3">
    <source>
        <dbReference type="ARBA" id="ARBA00012944"/>
    </source>
</evidence>
<dbReference type="PANTHER" id="PTHR11435:SF1">
    <property type="entry name" value="NADH-UBIQUINONE OXIDOREDUCTASE CHAIN 6"/>
    <property type="match status" value="1"/>
</dbReference>
<keyword evidence="8" id="KW-1278">Translocase</keyword>
<comment type="similarity">
    <text evidence="2">Belongs to the complex I subunit 6 family.</text>
</comment>
<evidence type="ECO:0000256" key="8">
    <source>
        <dbReference type="ARBA" id="ARBA00022967"/>
    </source>
</evidence>
<feature type="transmembrane region" description="Helical" evidence="16">
    <location>
        <begin position="12"/>
        <end position="39"/>
    </location>
</feature>
<keyword evidence="9" id="KW-0249">Electron transport</keyword>
<proteinExistence type="inferred from homology"/>
<feature type="transmembrane region" description="Helical" evidence="16">
    <location>
        <begin position="76"/>
        <end position="97"/>
    </location>
</feature>
<keyword evidence="7 16" id="KW-0812">Transmembrane</keyword>
<evidence type="ECO:0000256" key="1">
    <source>
        <dbReference type="ARBA" id="ARBA00004225"/>
    </source>
</evidence>
<reference evidence="17" key="1">
    <citation type="submission" date="2012-06" db="EMBL/GenBank/DDBJ databases">
        <title>Mitogenomics of the Coleoptera under dense taxon sampling.</title>
        <authorList>
            <person name="Timmermans M.J.T.N."/>
            <person name="Lim J."/>
            <person name="Dodsworth S."/>
            <person name="Haran J."/>
            <person name="Ahrens D."/>
            <person name="Bocak L."/>
            <person name="London A."/>
            <person name="Culverwell L."/>
            <person name="Vogler A.P."/>
        </authorList>
    </citation>
    <scope>NUCLEOTIDE SEQUENCE</scope>
</reference>
<evidence type="ECO:0000256" key="12">
    <source>
        <dbReference type="ARBA" id="ARBA00023128"/>
    </source>
</evidence>
<evidence type="ECO:0000256" key="2">
    <source>
        <dbReference type="ARBA" id="ARBA00005698"/>
    </source>
</evidence>
<evidence type="ECO:0000256" key="14">
    <source>
        <dbReference type="ARBA" id="ARBA00031019"/>
    </source>
</evidence>
<name>A0A0S2MQ64_9CUCU</name>
<evidence type="ECO:0000313" key="17">
    <source>
        <dbReference type="EMBL" id="ALO76836.1"/>
    </source>
</evidence>
<evidence type="ECO:0000256" key="4">
    <source>
        <dbReference type="ARBA" id="ARBA00021095"/>
    </source>
</evidence>
<dbReference type="EC" id="7.1.1.2" evidence="3"/>
<dbReference type="GO" id="GO:0008137">
    <property type="term" value="F:NADH dehydrogenase (ubiquinone) activity"/>
    <property type="evidence" value="ECO:0007669"/>
    <property type="project" value="UniProtKB-EC"/>
</dbReference>
<geneLocation type="mitochondrion" evidence="17"/>
<evidence type="ECO:0000256" key="9">
    <source>
        <dbReference type="ARBA" id="ARBA00022982"/>
    </source>
</evidence>
<organism evidence="17">
    <name type="scientific">Prostomis sp. PRO01</name>
    <dbReference type="NCBI Taxonomy" id="1205644"/>
    <lineage>
        <taxon>Eukaryota</taxon>
        <taxon>Metazoa</taxon>
        <taxon>Ecdysozoa</taxon>
        <taxon>Arthropoda</taxon>
        <taxon>Hexapoda</taxon>
        <taxon>Insecta</taxon>
        <taxon>Pterygota</taxon>
        <taxon>Neoptera</taxon>
        <taxon>Endopterygota</taxon>
        <taxon>Coleoptera</taxon>
        <taxon>Polyphaga</taxon>
        <taxon>Cucujiformia</taxon>
        <taxon>Prostomidae</taxon>
        <taxon>Prostomis</taxon>
    </lineage>
</organism>
<dbReference type="EMBL" id="JX412787">
    <property type="protein sequence ID" value="ALO76836.1"/>
    <property type="molecule type" value="Genomic_DNA"/>
</dbReference>
<evidence type="ECO:0000256" key="6">
    <source>
        <dbReference type="ARBA" id="ARBA00022660"/>
    </source>
</evidence>
<evidence type="ECO:0000256" key="16">
    <source>
        <dbReference type="SAM" id="Phobius"/>
    </source>
</evidence>
<gene>
    <name evidence="17" type="primary">nad6</name>
</gene>
<keyword evidence="11" id="KW-0520">NAD</keyword>
<comment type="catalytic activity">
    <reaction evidence="15">
        <text>a ubiquinone + NADH + 5 H(+)(in) = a ubiquinol + NAD(+) + 4 H(+)(out)</text>
        <dbReference type="Rhea" id="RHEA:29091"/>
        <dbReference type="Rhea" id="RHEA-COMP:9565"/>
        <dbReference type="Rhea" id="RHEA-COMP:9566"/>
        <dbReference type="ChEBI" id="CHEBI:15378"/>
        <dbReference type="ChEBI" id="CHEBI:16389"/>
        <dbReference type="ChEBI" id="CHEBI:17976"/>
        <dbReference type="ChEBI" id="CHEBI:57540"/>
        <dbReference type="ChEBI" id="CHEBI:57945"/>
        <dbReference type="EC" id="7.1.1.2"/>
    </reaction>
</comment>
<feature type="transmembrane region" description="Helical" evidence="16">
    <location>
        <begin position="129"/>
        <end position="149"/>
    </location>
</feature>
<keyword evidence="10 16" id="KW-1133">Transmembrane helix</keyword>
<evidence type="ECO:0000256" key="13">
    <source>
        <dbReference type="ARBA" id="ARBA00023136"/>
    </source>
</evidence>
<dbReference type="AlphaFoldDB" id="A0A0S2MQ64"/>
<protein>
    <recommendedName>
        <fullName evidence="4">NADH-ubiquinone oxidoreductase chain 6</fullName>
        <ecNumber evidence="3">7.1.1.2</ecNumber>
    </recommendedName>
    <alternativeName>
        <fullName evidence="14">NADH dehydrogenase subunit 6</fullName>
    </alternativeName>
</protein>
<evidence type="ECO:0000256" key="15">
    <source>
        <dbReference type="ARBA" id="ARBA00049551"/>
    </source>
</evidence>
<keyword evidence="5" id="KW-0813">Transport</keyword>
<feature type="transmembrane region" description="Helical" evidence="16">
    <location>
        <begin position="45"/>
        <end position="64"/>
    </location>
</feature>
<dbReference type="GO" id="GO:0031966">
    <property type="term" value="C:mitochondrial membrane"/>
    <property type="evidence" value="ECO:0007669"/>
    <property type="project" value="UniProtKB-SubCell"/>
</dbReference>
<evidence type="ECO:0000256" key="5">
    <source>
        <dbReference type="ARBA" id="ARBA00022448"/>
    </source>
</evidence>
<dbReference type="PANTHER" id="PTHR11435">
    <property type="entry name" value="NADH UBIQUINONE OXIDOREDUCTASE SUBUNIT ND6"/>
    <property type="match status" value="1"/>
</dbReference>
<sequence length="160" mass="18378">MLKMFVTVNILLSIMFMMISHPLSMGLVLLLQTIIISLITGNNFWFSYIIILVMVGGMLILFMYMTSIASNEKFKFNLKLITPMMILILTLIPISFFQLNTNNNEMMELKSEMTISTSLNKFINFPSNMLLLFTMTFLFLILISTVNIANINKGPLRQKN</sequence>
<evidence type="ECO:0000256" key="10">
    <source>
        <dbReference type="ARBA" id="ARBA00022989"/>
    </source>
</evidence>
<evidence type="ECO:0000256" key="7">
    <source>
        <dbReference type="ARBA" id="ARBA00022692"/>
    </source>
</evidence>
<accession>A0A0S2MQ64</accession>
<keyword evidence="13 16" id="KW-0472">Membrane</keyword>
<keyword evidence="12 17" id="KW-0496">Mitochondrion</keyword>
<keyword evidence="6" id="KW-0679">Respiratory chain</keyword>
<dbReference type="InterPro" id="IPR050269">
    <property type="entry name" value="ComplexI_Subunit6"/>
</dbReference>